<dbReference type="RefSeq" id="WP_191177936.1">
    <property type="nucleotide sequence ID" value="NZ_JACXXP010000001.1"/>
</dbReference>
<dbReference type="InterPro" id="IPR001647">
    <property type="entry name" value="HTH_TetR"/>
</dbReference>
<evidence type="ECO:0000313" key="7">
    <source>
        <dbReference type="Proteomes" id="UP001107960"/>
    </source>
</evidence>
<dbReference type="InterPro" id="IPR036271">
    <property type="entry name" value="Tet_transcr_reg_TetR-rel_C_sf"/>
</dbReference>
<dbReference type="PANTHER" id="PTHR43479">
    <property type="entry name" value="ACREF/ENVCD OPERON REPRESSOR-RELATED"/>
    <property type="match status" value="1"/>
</dbReference>
<dbReference type="EMBL" id="JACXXP010000001">
    <property type="protein sequence ID" value="MBD3903298.1"/>
    <property type="molecule type" value="Genomic_DNA"/>
</dbReference>
<dbReference type="PROSITE" id="PS50977">
    <property type="entry name" value="HTH_TETR_2"/>
    <property type="match status" value="1"/>
</dbReference>
<dbReference type="EMBL" id="JAJJML010000001">
    <property type="protein sequence ID" value="MCC9036128.1"/>
    <property type="molecule type" value="Genomic_DNA"/>
</dbReference>
<comment type="caution">
    <text evidence="5">The sequence shown here is derived from an EMBL/GenBank/DDBJ whole genome shotgun (WGS) entry which is preliminary data.</text>
</comment>
<keyword evidence="1 2" id="KW-0238">DNA-binding</keyword>
<protein>
    <submittedName>
        <fullName evidence="5">TetR family transcriptional regulator</fullName>
    </submittedName>
    <submittedName>
        <fullName evidence="4">TetR/AcrR family transcriptional regulator</fullName>
    </submittedName>
</protein>
<proteinExistence type="predicted"/>
<organism evidence="5 7">
    <name type="scientific">Chryseobacterium muglaense</name>
    <dbReference type="NCBI Taxonomy" id="2893752"/>
    <lineage>
        <taxon>Bacteria</taxon>
        <taxon>Pseudomonadati</taxon>
        <taxon>Bacteroidota</taxon>
        <taxon>Flavobacteriia</taxon>
        <taxon>Flavobacteriales</taxon>
        <taxon>Weeksellaceae</taxon>
        <taxon>Chryseobacterium group</taxon>
        <taxon>Chryseobacterium</taxon>
    </lineage>
</organism>
<name>A0A9Q3YT57_9FLAO</name>
<evidence type="ECO:0000313" key="5">
    <source>
        <dbReference type="EMBL" id="MCC9036128.1"/>
    </source>
</evidence>
<dbReference type="Proteomes" id="UP000603715">
    <property type="component" value="Unassembled WGS sequence"/>
</dbReference>
<dbReference type="SUPFAM" id="SSF46689">
    <property type="entry name" value="Homeodomain-like"/>
    <property type="match status" value="1"/>
</dbReference>
<sequence length="201" mass="23487">MAKISTTEEKVIRAAEILFAEKGYHGTSIRDIADHENLNVSVINYYFTSKENLLLYILSKIKLMTEKKLKKINLKHNAKEKLSSFIDLTSEYIISDERFVKILMQEALFNVSNSSRKIFLEIVQLHKQAFIAIILEGKKNGQFLYEERPEHLYHFVMGTLHHLLTFSILEKNKSKKLHYRINEITEQLSKWLKVTSAELGE</sequence>
<dbReference type="AlphaFoldDB" id="A0A9Q3YT57"/>
<dbReference type="SUPFAM" id="SSF48498">
    <property type="entry name" value="Tetracyclin repressor-like, C-terminal domain"/>
    <property type="match status" value="1"/>
</dbReference>
<dbReference type="GO" id="GO:0003677">
    <property type="term" value="F:DNA binding"/>
    <property type="evidence" value="ECO:0007669"/>
    <property type="project" value="UniProtKB-UniRule"/>
</dbReference>
<evidence type="ECO:0000256" key="1">
    <source>
        <dbReference type="ARBA" id="ARBA00023125"/>
    </source>
</evidence>
<dbReference type="Proteomes" id="UP001107960">
    <property type="component" value="Unassembled WGS sequence"/>
</dbReference>
<dbReference type="InterPro" id="IPR050624">
    <property type="entry name" value="HTH-type_Tx_Regulator"/>
</dbReference>
<feature type="DNA-binding region" description="H-T-H motif" evidence="2">
    <location>
        <begin position="28"/>
        <end position="47"/>
    </location>
</feature>
<reference evidence="6" key="2">
    <citation type="submission" date="2023-07" db="EMBL/GenBank/DDBJ databases">
        <title>Description of novel Chryseobacterium sp. strain C-2.</title>
        <authorList>
            <person name="Saticioglu I.B."/>
        </authorList>
    </citation>
    <scope>NUCLEOTIDE SEQUENCE [LARGE SCALE GENOMIC DNA]</scope>
    <source>
        <strain evidence="6">C-2</strain>
    </source>
</reference>
<evidence type="ECO:0000313" key="4">
    <source>
        <dbReference type="EMBL" id="MBD3903298.1"/>
    </source>
</evidence>
<dbReference type="InterPro" id="IPR009057">
    <property type="entry name" value="Homeodomain-like_sf"/>
</dbReference>
<evidence type="ECO:0000313" key="6">
    <source>
        <dbReference type="Proteomes" id="UP000603715"/>
    </source>
</evidence>
<feature type="domain" description="HTH tetR-type" evidence="3">
    <location>
        <begin position="5"/>
        <end position="65"/>
    </location>
</feature>
<dbReference type="Gene3D" id="1.10.357.10">
    <property type="entry name" value="Tetracycline Repressor, domain 2"/>
    <property type="match status" value="1"/>
</dbReference>
<accession>A0A9Q3YT57</accession>
<gene>
    <name evidence="4" type="ORF">IEW27_01635</name>
    <name evidence="5" type="ORF">LNP80_18065</name>
</gene>
<reference evidence="5" key="1">
    <citation type="submission" date="2021-11" db="EMBL/GenBank/DDBJ databases">
        <title>Description of novel Chryseobacterium species.</title>
        <authorList>
            <person name="Saticioglu I.B."/>
            <person name="Ay H."/>
            <person name="Altun S."/>
            <person name="Duman M."/>
        </authorList>
    </citation>
    <scope>NUCLEOTIDE SEQUENCE</scope>
    <source>
        <strain evidence="5">C-39</strain>
    </source>
</reference>
<keyword evidence="6" id="KW-1185">Reference proteome</keyword>
<dbReference type="PANTHER" id="PTHR43479:SF11">
    <property type="entry name" value="ACREF_ENVCD OPERON REPRESSOR-RELATED"/>
    <property type="match status" value="1"/>
</dbReference>
<evidence type="ECO:0000259" key="3">
    <source>
        <dbReference type="PROSITE" id="PS50977"/>
    </source>
</evidence>
<dbReference type="Gene3D" id="1.10.10.60">
    <property type="entry name" value="Homeodomain-like"/>
    <property type="match status" value="1"/>
</dbReference>
<dbReference type="Pfam" id="PF00440">
    <property type="entry name" value="TetR_N"/>
    <property type="match status" value="1"/>
</dbReference>
<dbReference type="PRINTS" id="PR00455">
    <property type="entry name" value="HTHTETR"/>
</dbReference>
<reference evidence="4" key="3">
    <citation type="submission" date="2024-05" db="EMBL/GenBank/DDBJ databases">
        <title>Description of novel Chryseobacterium sp. strain C-2.</title>
        <authorList>
            <person name="Saticioglu I.B."/>
        </authorList>
    </citation>
    <scope>NUCLEOTIDE SEQUENCE</scope>
    <source>
        <strain evidence="4">C-2</strain>
    </source>
</reference>
<evidence type="ECO:0000256" key="2">
    <source>
        <dbReference type="PROSITE-ProRule" id="PRU00335"/>
    </source>
</evidence>